<reference evidence="1 2" key="1">
    <citation type="submission" date="2016-05" db="EMBL/GenBank/DDBJ databases">
        <title>Niabella ginsenosidivorans BS26 whole genome sequencing.</title>
        <authorList>
            <person name="Im W.T."/>
            <person name="Siddiqi M.Z."/>
        </authorList>
    </citation>
    <scope>NUCLEOTIDE SEQUENCE [LARGE SCALE GENOMIC DNA]</scope>
    <source>
        <strain evidence="1 2">BS26</strain>
    </source>
</reference>
<gene>
    <name evidence="1" type="ORF">A8C56_19850</name>
</gene>
<sequence>MHFYAWANVVQTARQPTNYEQELLLVMKRINNKTTYVYGFSTEVQQLQPLIKIGEVGNLLYLL</sequence>
<dbReference type="RefSeq" id="WP_067759963.1">
    <property type="nucleotide sequence ID" value="NZ_CP015772.1"/>
</dbReference>
<dbReference type="AlphaFoldDB" id="A0A1A9I8D8"/>
<accession>A0A1A9I8D8</accession>
<organism evidence="1 2">
    <name type="scientific">Niabella ginsenosidivorans</name>
    <dbReference type="NCBI Taxonomy" id="1176587"/>
    <lineage>
        <taxon>Bacteria</taxon>
        <taxon>Pseudomonadati</taxon>
        <taxon>Bacteroidota</taxon>
        <taxon>Chitinophagia</taxon>
        <taxon>Chitinophagales</taxon>
        <taxon>Chitinophagaceae</taxon>
        <taxon>Niabella</taxon>
    </lineage>
</organism>
<evidence type="ECO:0000313" key="1">
    <source>
        <dbReference type="EMBL" id="ANH82941.1"/>
    </source>
</evidence>
<dbReference type="EMBL" id="CP015772">
    <property type="protein sequence ID" value="ANH82941.1"/>
    <property type="molecule type" value="Genomic_DNA"/>
</dbReference>
<name>A0A1A9I8D8_9BACT</name>
<protein>
    <submittedName>
        <fullName evidence="1">Uncharacterized protein</fullName>
    </submittedName>
</protein>
<dbReference type="Proteomes" id="UP000077667">
    <property type="component" value="Chromosome"/>
</dbReference>
<dbReference type="KEGG" id="nia:A8C56_19850"/>
<dbReference type="STRING" id="1176587.A8C56_19850"/>
<keyword evidence="2" id="KW-1185">Reference proteome</keyword>
<evidence type="ECO:0000313" key="2">
    <source>
        <dbReference type="Proteomes" id="UP000077667"/>
    </source>
</evidence>
<proteinExistence type="predicted"/>